<dbReference type="Pfam" id="PF00226">
    <property type="entry name" value="DnaJ"/>
    <property type="match status" value="1"/>
</dbReference>
<evidence type="ECO:0000313" key="5">
    <source>
        <dbReference type="EMBL" id="KAJ0393538.1"/>
    </source>
</evidence>
<dbReference type="Gene3D" id="1.10.287.110">
    <property type="entry name" value="DnaJ domain"/>
    <property type="match status" value="1"/>
</dbReference>
<dbReference type="Pfam" id="PF07719">
    <property type="entry name" value="TPR_2"/>
    <property type="match status" value="1"/>
</dbReference>
<dbReference type="Proteomes" id="UP001209570">
    <property type="component" value="Unassembled WGS sequence"/>
</dbReference>
<comment type="caution">
    <text evidence="5">The sequence shown here is derived from an EMBL/GenBank/DDBJ whole genome shotgun (WGS) entry which is preliminary data.</text>
</comment>
<dbReference type="InterPro" id="IPR036869">
    <property type="entry name" value="J_dom_sf"/>
</dbReference>
<dbReference type="PRINTS" id="PR00625">
    <property type="entry name" value="JDOMAIN"/>
</dbReference>
<evidence type="ECO:0000256" key="2">
    <source>
        <dbReference type="ARBA" id="ARBA00022803"/>
    </source>
</evidence>
<protein>
    <recommendedName>
        <fullName evidence="4">J domain-containing protein</fullName>
    </recommendedName>
</protein>
<evidence type="ECO:0000256" key="1">
    <source>
        <dbReference type="ARBA" id="ARBA00022737"/>
    </source>
</evidence>
<dbReference type="Pfam" id="PF13432">
    <property type="entry name" value="TPR_16"/>
    <property type="match status" value="1"/>
</dbReference>
<dbReference type="AlphaFoldDB" id="A0AAD5LCF5"/>
<keyword evidence="2 3" id="KW-0802">TPR repeat</keyword>
<dbReference type="SMART" id="SM00271">
    <property type="entry name" value="DnaJ"/>
    <property type="match status" value="1"/>
</dbReference>
<dbReference type="InterPro" id="IPR018253">
    <property type="entry name" value="DnaJ_domain_CS"/>
</dbReference>
<accession>A0AAD5LCF5</accession>
<dbReference type="EMBL" id="JAKCXM010000484">
    <property type="protein sequence ID" value="KAJ0393538.1"/>
    <property type="molecule type" value="Genomic_DNA"/>
</dbReference>
<sequence>MKELKHEANHLFKKGDYKSAEKVYTKALNLDPSHDEYCAVLHCNRAAALMGLQQYDRALLDCDNALRRKSRYPRALLRRARCNIALKKYAMAISDFDRYLKENPDDSGTESNADIELERAQAKRAMSASHDEIKKAYRKLALMYHPDKAKDSKQADVFKDMTAAYNVLSDTLARAEYDRELMYGGFGKYYEY</sequence>
<reference evidence="5" key="1">
    <citation type="submission" date="2021-12" db="EMBL/GenBank/DDBJ databases">
        <title>Prjna785345.</title>
        <authorList>
            <person name="Rujirawat T."/>
            <person name="Krajaejun T."/>
        </authorList>
    </citation>
    <scope>NUCLEOTIDE SEQUENCE</scope>
    <source>
        <strain evidence="5">Pi057C3</strain>
    </source>
</reference>
<keyword evidence="1" id="KW-0677">Repeat</keyword>
<dbReference type="Gene3D" id="1.25.40.10">
    <property type="entry name" value="Tetratricopeptide repeat domain"/>
    <property type="match status" value="1"/>
</dbReference>
<dbReference type="SUPFAM" id="SSF46565">
    <property type="entry name" value="Chaperone J-domain"/>
    <property type="match status" value="1"/>
</dbReference>
<dbReference type="PANTHER" id="PTHR44200:SF1">
    <property type="entry name" value="DNAJ HOMOLOG SUBFAMILY C MEMBER 7"/>
    <property type="match status" value="1"/>
</dbReference>
<dbReference type="PROSITE" id="PS50076">
    <property type="entry name" value="DNAJ_2"/>
    <property type="match status" value="1"/>
</dbReference>
<organism evidence="5 6">
    <name type="scientific">Pythium insidiosum</name>
    <name type="common">Pythiosis disease agent</name>
    <dbReference type="NCBI Taxonomy" id="114742"/>
    <lineage>
        <taxon>Eukaryota</taxon>
        <taxon>Sar</taxon>
        <taxon>Stramenopiles</taxon>
        <taxon>Oomycota</taxon>
        <taxon>Peronosporomycetes</taxon>
        <taxon>Pythiales</taxon>
        <taxon>Pythiaceae</taxon>
        <taxon>Pythium</taxon>
    </lineage>
</organism>
<dbReference type="InterPro" id="IPR019734">
    <property type="entry name" value="TPR_rpt"/>
</dbReference>
<dbReference type="SMART" id="SM00028">
    <property type="entry name" value="TPR"/>
    <property type="match status" value="3"/>
</dbReference>
<dbReference type="InterPro" id="IPR011990">
    <property type="entry name" value="TPR-like_helical_dom_sf"/>
</dbReference>
<feature type="repeat" description="TPR" evidence="3">
    <location>
        <begin position="73"/>
        <end position="106"/>
    </location>
</feature>
<name>A0AAD5LCF5_PYTIN</name>
<dbReference type="PANTHER" id="PTHR44200">
    <property type="entry name" value="DNAJ HOMOLOG SUBFAMILY C MEMBER 7"/>
    <property type="match status" value="1"/>
</dbReference>
<dbReference type="SUPFAM" id="SSF48452">
    <property type="entry name" value="TPR-like"/>
    <property type="match status" value="1"/>
</dbReference>
<dbReference type="CDD" id="cd06257">
    <property type="entry name" value="DnaJ"/>
    <property type="match status" value="1"/>
</dbReference>
<proteinExistence type="predicted"/>
<keyword evidence="6" id="KW-1185">Reference proteome</keyword>
<dbReference type="PROSITE" id="PS50005">
    <property type="entry name" value="TPR"/>
    <property type="match status" value="1"/>
</dbReference>
<dbReference type="PROSITE" id="PS00636">
    <property type="entry name" value="DNAJ_1"/>
    <property type="match status" value="1"/>
</dbReference>
<evidence type="ECO:0000256" key="3">
    <source>
        <dbReference type="PROSITE-ProRule" id="PRU00339"/>
    </source>
</evidence>
<evidence type="ECO:0000259" key="4">
    <source>
        <dbReference type="PROSITE" id="PS50076"/>
    </source>
</evidence>
<evidence type="ECO:0000313" key="6">
    <source>
        <dbReference type="Proteomes" id="UP001209570"/>
    </source>
</evidence>
<dbReference type="InterPro" id="IPR013105">
    <property type="entry name" value="TPR_2"/>
</dbReference>
<gene>
    <name evidence="5" type="ORF">P43SY_000674</name>
</gene>
<dbReference type="InterPro" id="IPR052758">
    <property type="entry name" value="SRC_co-chaperone"/>
</dbReference>
<feature type="domain" description="J" evidence="4">
    <location>
        <begin position="110"/>
        <end position="181"/>
    </location>
</feature>
<dbReference type="InterPro" id="IPR001623">
    <property type="entry name" value="DnaJ_domain"/>
</dbReference>